<dbReference type="EMBL" id="JAGPXE010000010">
    <property type="protein sequence ID" value="MBQ0926737.1"/>
    <property type="molecule type" value="Genomic_DNA"/>
</dbReference>
<name>A0ABS5DKX5_9PSEU</name>
<evidence type="ECO:0000313" key="2">
    <source>
        <dbReference type="Proteomes" id="UP000674084"/>
    </source>
</evidence>
<accession>A0ABS5DKX5</accession>
<reference evidence="1 2" key="1">
    <citation type="submission" date="2021-04" db="EMBL/GenBank/DDBJ databases">
        <title>Whole-genome sequencing of Saccharopolyspora endophytica KCTC 19397.</title>
        <authorList>
            <person name="Ay H."/>
            <person name="Saygin H."/>
            <person name="Sahin N."/>
        </authorList>
    </citation>
    <scope>NUCLEOTIDE SEQUENCE [LARGE SCALE GENOMIC DNA]</scope>
    <source>
        <strain evidence="1 2">KCTC 19397</strain>
    </source>
</reference>
<evidence type="ECO:0000313" key="1">
    <source>
        <dbReference type="EMBL" id="MBQ0926737.1"/>
    </source>
</evidence>
<dbReference type="Proteomes" id="UP000674084">
    <property type="component" value="Unassembled WGS sequence"/>
</dbReference>
<comment type="caution">
    <text evidence="1">The sequence shown here is derived from an EMBL/GenBank/DDBJ whole genome shotgun (WGS) entry which is preliminary data.</text>
</comment>
<protein>
    <submittedName>
        <fullName evidence="1">Uncharacterized protein</fullName>
    </submittedName>
</protein>
<proteinExistence type="predicted"/>
<sequence>MNLEQLKAELNSIPSQMLQEIVGPAAQLEDVFERLYIQLSTLTQGTYDAAGDINEALRQLSEGKAQAADLCGYESRVSEAIEAYTSTL</sequence>
<organism evidence="1 2">
    <name type="scientific">Saccharopolyspora endophytica</name>
    <dbReference type="NCBI Taxonomy" id="543886"/>
    <lineage>
        <taxon>Bacteria</taxon>
        <taxon>Bacillati</taxon>
        <taxon>Actinomycetota</taxon>
        <taxon>Actinomycetes</taxon>
        <taxon>Pseudonocardiales</taxon>
        <taxon>Pseudonocardiaceae</taxon>
        <taxon>Saccharopolyspora</taxon>
    </lineage>
</organism>
<dbReference type="RefSeq" id="WP_210971874.1">
    <property type="nucleotide sequence ID" value="NZ_JAGPXE010000010.1"/>
</dbReference>
<gene>
    <name evidence="1" type="ORF">KBO27_22545</name>
</gene>
<keyword evidence="2" id="KW-1185">Reference proteome</keyword>